<feature type="region of interest" description="Disordered" evidence="1">
    <location>
        <begin position="1"/>
        <end position="21"/>
    </location>
</feature>
<evidence type="ECO:0000256" key="1">
    <source>
        <dbReference type="SAM" id="MobiDB-lite"/>
    </source>
</evidence>
<dbReference type="eggNOG" id="ENOG5031QC7">
    <property type="taxonomic scope" value="Bacteria"/>
</dbReference>
<protein>
    <submittedName>
        <fullName evidence="2">Uncharacterized protein</fullName>
    </submittedName>
</protein>
<dbReference type="RefSeq" id="WP_011830152.1">
    <property type="nucleotide sequence ID" value="NC_008825.1"/>
</dbReference>
<evidence type="ECO:0000313" key="2">
    <source>
        <dbReference type="EMBL" id="ABM95520.1"/>
    </source>
</evidence>
<gene>
    <name evidence="2" type="ordered locus">Mpe_A2567</name>
</gene>
<dbReference type="STRING" id="420662.Mpe_A2567"/>
<organism evidence="2 3">
    <name type="scientific">Methylibium petroleiphilum (strain ATCC BAA-1232 / LMG 22953 / PM1)</name>
    <dbReference type="NCBI Taxonomy" id="420662"/>
    <lineage>
        <taxon>Bacteria</taxon>
        <taxon>Pseudomonadati</taxon>
        <taxon>Pseudomonadota</taxon>
        <taxon>Betaproteobacteria</taxon>
        <taxon>Burkholderiales</taxon>
        <taxon>Sphaerotilaceae</taxon>
        <taxon>Methylibium</taxon>
    </lineage>
</organism>
<evidence type="ECO:0000313" key="3">
    <source>
        <dbReference type="Proteomes" id="UP000000366"/>
    </source>
</evidence>
<sequence length="176" mass="19681">MAAEPTDTPQEGASAPAGGTQVIDTREGFGQAVLSALDECAEAGARHLWLCDRDFARWPLGQPAVIEALTRWASSRRQLTVLAAGYDGFAQRFPRWVHWRRQWSHIVQCLAVHEEVADKLPTLLFAPERVAVRLHDGERYRGRVYRETADLVSCRELVEALSQRADESFPVTTLGL</sequence>
<proteinExistence type="predicted"/>
<reference evidence="2 3" key="1">
    <citation type="journal article" date="2007" name="J. Bacteriol.">
        <title>Whole-genome analysis of the methyl tert-butyl ether-degrading beta-proteobacterium Methylibium petroleiphilum PM1.</title>
        <authorList>
            <person name="Kane S.R."/>
            <person name="Chakicherla A.Y."/>
            <person name="Chain P.S.G."/>
            <person name="Schmidt R."/>
            <person name="Shin M.W."/>
            <person name="Legler T.C."/>
            <person name="Scow K.M."/>
            <person name="Larimer F.W."/>
            <person name="Lucas S.M."/>
            <person name="Richardson P.M."/>
            <person name="Hristova K.R."/>
        </authorList>
    </citation>
    <scope>NUCLEOTIDE SEQUENCE [LARGE SCALE GENOMIC DNA]</scope>
    <source>
        <strain evidence="3">ATCC BAA-1232 / LMG 22953 / PM1</strain>
    </source>
</reference>
<dbReference type="HOGENOM" id="CLU_133241_0_0_4"/>
<dbReference type="KEGG" id="mpt:Mpe_A2567"/>
<accession>A2SIY1</accession>
<name>A2SIY1_METPP</name>
<keyword evidence="3" id="KW-1185">Reference proteome</keyword>
<dbReference type="EMBL" id="CP000555">
    <property type="protein sequence ID" value="ABM95520.1"/>
    <property type="molecule type" value="Genomic_DNA"/>
</dbReference>
<dbReference type="AlphaFoldDB" id="A2SIY1"/>
<dbReference type="Proteomes" id="UP000000366">
    <property type="component" value="Chromosome"/>
</dbReference>